<dbReference type="EMBL" id="JAMXLR010000076">
    <property type="protein sequence ID" value="MCO6046599.1"/>
    <property type="molecule type" value="Genomic_DNA"/>
</dbReference>
<evidence type="ECO:0000313" key="1">
    <source>
        <dbReference type="EMBL" id="MCO6046599.1"/>
    </source>
</evidence>
<dbReference type="RefSeq" id="WP_252854713.1">
    <property type="nucleotide sequence ID" value="NZ_JAMXLR010000076.1"/>
</dbReference>
<name>A0A9X2FDH8_9BACT</name>
<dbReference type="InterPro" id="IPR032774">
    <property type="entry name" value="WG_beta_rep"/>
</dbReference>
<gene>
    <name evidence="1" type="ORF">NG895_22095</name>
</gene>
<proteinExistence type="predicted"/>
<protein>
    <submittedName>
        <fullName evidence="1">WG repeat-containing protein</fullName>
    </submittedName>
</protein>
<dbReference type="Proteomes" id="UP001155241">
    <property type="component" value="Unassembled WGS sequence"/>
</dbReference>
<keyword evidence="2" id="KW-1185">Reference proteome</keyword>
<dbReference type="Pfam" id="PF14903">
    <property type="entry name" value="WG_beta_rep"/>
    <property type="match status" value="2"/>
</dbReference>
<accession>A0A9X2FDH8</accession>
<dbReference type="AlphaFoldDB" id="A0A9X2FDH8"/>
<organism evidence="1 2">
    <name type="scientific">Aeoliella straminimaris</name>
    <dbReference type="NCBI Taxonomy" id="2954799"/>
    <lineage>
        <taxon>Bacteria</taxon>
        <taxon>Pseudomonadati</taxon>
        <taxon>Planctomycetota</taxon>
        <taxon>Planctomycetia</taxon>
        <taxon>Pirellulales</taxon>
        <taxon>Lacipirellulaceae</taxon>
        <taxon>Aeoliella</taxon>
    </lineage>
</organism>
<reference evidence="1" key="1">
    <citation type="submission" date="2022-06" db="EMBL/GenBank/DDBJ databases">
        <title>Aeoliella straminimaris, a novel planctomycete from sediments.</title>
        <authorList>
            <person name="Vitorino I.R."/>
            <person name="Lage O.M."/>
        </authorList>
    </citation>
    <scope>NUCLEOTIDE SEQUENCE</scope>
    <source>
        <strain evidence="1">ICT_H6.2</strain>
    </source>
</reference>
<sequence length="304" mass="34112">MATGESALVDANGNVTSLADILTINDKSIFEESFIGFTDNNGSPMPHATVKTHAHQKIEWFVLGTDLRYRKLPDSVFANIDGVDLVGDWIIAKRTIGHLSHRCGIYSIREDKLLLDLDYNWIYPSPDGLYVINRDATNSDSASNSYYDIENECFVSDWYYSAIPHHCGYGAVQETANSDWYFVDSLIDKAFPLQFDGVERFSNDLAGVYLADKSGYLDTNGELVLELHYEQLGPFDHLGHAIVNRDELEWDLDVIDRGGAVLLEGASTLVFWDGDHPCYEVEMDGEQKLLDCRLIPVNPPSTSR</sequence>
<evidence type="ECO:0000313" key="2">
    <source>
        <dbReference type="Proteomes" id="UP001155241"/>
    </source>
</evidence>
<comment type="caution">
    <text evidence="1">The sequence shown here is derived from an EMBL/GenBank/DDBJ whole genome shotgun (WGS) entry which is preliminary data.</text>
</comment>